<dbReference type="SMART" id="SM00900">
    <property type="entry name" value="FMN_bind"/>
    <property type="match status" value="1"/>
</dbReference>
<evidence type="ECO:0000256" key="1">
    <source>
        <dbReference type="ARBA" id="ARBA00001917"/>
    </source>
</evidence>
<dbReference type="InterPro" id="IPR003953">
    <property type="entry name" value="FAD-dep_OxRdtase_2_FAD-bd"/>
</dbReference>
<gene>
    <name evidence="7" type="ORF">MUN46_003505</name>
</gene>
<evidence type="ECO:0000313" key="8">
    <source>
        <dbReference type="Proteomes" id="UP001165481"/>
    </source>
</evidence>
<protein>
    <submittedName>
        <fullName evidence="7">FAD-binding protein</fullName>
    </submittedName>
</protein>
<dbReference type="SUPFAM" id="SSF51905">
    <property type="entry name" value="FAD/NAD(P)-binding domain"/>
    <property type="match status" value="1"/>
</dbReference>
<evidence type="ECO:0000313" key="7">
    <source>
        <dbReference type="EMBL" id="MDL2059014.1"/>
    </source>
</evidence>
<keyword evidence="8" id="KW-1185">Reference proteome</keyword>
<dbReference type="InterPro" id="IPR027477">
    <property type="entry name" value="Succ_DH/fumarate_Rdtase_cat_sf"/>
</dbReference>
<dbReference type="InterPro" id="IPR050315">
    <property type="entry name" value="FAD-oxidoreductase_2"/>
</dbReference>
<dbReference type="PROSITE" id="PS51318">
    <property type="entry name" value="TAT"/>
    <property type="match status" value="1"/>
</dbReference>
<dbReference type="Pfam" id="PF00890">
    <property type="entry name" value="FAD_binding_2"/>
    <property type="match status" value="1"/>
</dbReference>
<evidence type="ECO:0000259" key="6">
    <source>
        <dbReference type="SMART" id="SM00900"/>
    </source>
</evidence>
<dbReference type="Gene3D" id="3.90.700.10">
    <property type="entry name" value="Succinate dehydrogenase/fumarate reductase flavoprotein, catalytic domain"/>
    <property type="match status" value="1"/>
</dbReference>
<comment type="cofactor">
    <cofactor evidence="2">
        <name>FAD</name>
        <dbReference type="ChEBI" id="CHEBI:57692"/>
    </cofactor>
</comment>
<evidence type="ECO:0000256" key="2">
    <source>
        <dbReference type="ARBA" id="ARBA00001974"/>
    </source>
</evidence>
<evidence type="ECO:0000256" key="5">
    <source>
        <dbReference type="ARBA" id="ARBA00023002"/>
    </source>
</evidence>
<dbReference type="PANTHER" id="PTHR43400">
    <property type="entry name" value="FUMARATE REDUCTASE"/>
    <property type="match status" value="1"/>
</dbReference>
<dbReference type="Gene3D" id="3.90.1010.20">
    <property type="match status" value="1"/>
</dbReference>
<dbReference type="PANTHER" id="PTHR43400:SF10">
    <property type="entry name" value="3-OXOSTEROID 1-DEHYDROGENASE"/>
    <property type="match status" value="1"/>
</dbReference>
<proteinExistence type="predicted"/>
<comment type="cofactor">
    <cofactor evidence="1">
        <name>FMN</name>
        <dbReference type="ChEBI" id="CHEBI:58210"/>
    </cofactor>
</comment>
<evidence type="ECO:0000256" key="3">
    <source>
        <dbReference type="ARBA" id="ARBA00022630"/>
    </source>
</evidence>
<organism evidence="7 8">
    <name type="scientific">Mesosutterella faecium</name>
    <dbReference type="NCBI Taxonomy" id="2925194"/>
    <lineage>
        <taxon>Bacteria</taxon>
        <taxon>Pseudomonadati</taxon>
        <taxon>Pseudomonadota</taxon>
        <taxon>Betaproteobacteria</taxon>
        <taxon>Burkholderiales</taxon>
        <taxon>Sutterellaceae</taxon>
        <taxon>Mesosutterella</taxon>
    </lineage>
</organism>
<keyword evidence="4" id="KW-0274">FAD</keyword>
<keyword evidence="5" id="KW-0560">Oxidoreductase</keyword>
<name>A0ABT7IKX5_9BURK</name>
<dbReference type="Gene3D" id="3.50.50.60">
    <property type="entry name" value="FAD/NAD(P)-binding domain"/>
    <property type="match status" value="2"/>
</dbReference>
<keyword evidence="3" id="KW-0285">Flavoprotein</keyword>
<dbReference type="RefSeq" id="WP_243377311.1">
    <property type="nucleotide sequence ID" value="NZ_JAKZJU020000001.1"/>
</dbReference>
<feature type="domain" description="FMN-binding" evidence="6">
    <location>
        <begin position="44"/>
        <end position="117"/>
    </location>
</feature>
<dbReference type="SUPFAM" id="SSF56425">
    <property type="entry name" value="Succinate dehydrogenase/fumarate reductase flavoprotein, catalytic domain"/>
    <property type="match status" value="1"/>
</dbReference>
<dbReference type="EMBL" id="JAKZJU020000001">
    <property type="protein sequence ID" value="MDL2059014.1"/>
    <property type="molecule type" value="Genomic_DNA"/>
</dbReference>
<dbReference type="Proteomes" id="UP001165481">
    <property type="component" value="Unassembled WGS sequence"/>
</dbReference>
<dbReference type="InterPro" id="IPR006311">
    <property type="entry name" value="TAT_signal"/>
</dbReference>
<dbReference type="Pfam" id="PF04205">
    <property type="entry name" value="FMN_bind"/>
    <property type="match status" value="1"/>
</dbReference>
<sequence length="659" mass="71768">MDKIVSRRSFLRSSLFTGAAAAVPSVASARGLYKPGVYSAKASGIGDVIVTMTFSEDRITDVVLDVSHETPSIGQAAGARLKANLLKAQSAKIDAVSGASITSKAVSQAAAKCIAQAKGEIPVEVITKGESSDSGDWLGKPPEIAEKDIAATYDTNVLVVGCGTGGMFAVAAAAEEGEKVIGIDRFPTGTGIRDDLGAINSRYQKAYGTKIDKFDFVTAATQYAAGHLSQDLVKLWCDRSGEAIDWYGDRLAERGIKLVHESGDKVDQSRYHHFPTGHSPAWPYSIGGGKIQSASKGPVLTGNIILHDYAVKKGARFDYETTMVKLERKGGRVTGCIARNSEGKYVRYNARKGVVVATGGYSQNYPMMEALQPWNLRIIGRNGSMPGARGDGIRACLWVGAKMDETHSMMMFDRCALRPDQKVGVETAKSGDNGFFWMGSQPWLKVNADGHRFFNESGTYEGILHADEYQKGHCHYTLFDSNWTRYVQQFKQHGCSRLYPFENGAAPNIPWQTVEKMLPGLIEKGFLIKADTIEDLARGLKLPPEELKKTVARYNELVRKGKDEDYGKEPFRLSPVDKPPFYGAKNCGYILCTMDGIQIDTHMNAIDTEGNPIPGLYVVGNDSGSYFANTYPNLVTGMACGRTVTFGRLVGKYLARRKA</sequence>
<reference evidence="7" key="1">
    <citation type="submission" date="2023-03" db="EMBL/GenBank/DDBJ databases">
        <title>Mesosutterella sp. nov. isolated from porcine feces.</title>
        <authorList>
            <person name="Yu S."/>
        </authorList>
    </citation>
    <scope>NUCLEOTIDE SEQUENCE</scope>
    <source>
        <strain evidence="7">AGMB02718</strain>
    </source>
</reference>
<evidence type="ECO:0000256" key="4">
    <source>
        <dbReference type="ARBA" id="ARBA00022827"/>
    </source>
</evidence>
<comment type="caution">
    <text evidence="7">The sequence shown here is derived from an EMBL/GenBank/DDBJ whole genome shotgun (WGS) entry which is preliminary data.</text>
</comment>
<dbReference type="InterPro" id="IPR036188">
    <property type="entry name" value="FAD/NAD-bd_sf"/>
</dbReference>
<dbReference type="InterPro" id="IPR007329">
    <property type="entry name" value="FMN-bd"/>
</dbReference>
<accession>A0ABT7IKX5</accession>